<dbReference type="EMBL" id="BAPV01000004">
    <property type="protein sequence ID" value="GBQ84779.1"/>
    <property type="molecule type" value="Genomic_DNA"/>
</dbReference>
<proteinExistence type="predicted"/>
<sequence length="107" mass="11545">MLAGLPTPCHAATEDGDDQIERIPVAYEASDLTDPVRARKLLWRLDSASLQACGAMDGMSLPMQKAVERSACHRTSLTASVSSLHSPILWQLARDMIGTRGVTQEAP</sequence>
<evidence type="ECO:0000313" key="2">
    <source>
        <dbReference type="Proteomes" id="UP001062776"/>
    </source>
</evidence>
<organism evidence="1 2">
    <name type="scientific">Asaia krungthepensis NRIC 0535</name>
    <dbReference type="NCBI Taxonomy" id="1307925"/>
    <lineage>
        <taxon>Bacteria</taxon>
        <taxon>Pseudomonadati</taxon>
        <taxon>Pseudomonadota</taxon>
        <taxon>Alphaproteobacteria</taxon>
        <taxon>Acetobacterales</taxon>
        <taxon>Acetobacteraceae</taxon>
        <taxon>Asaia</taxon>
    </lineage>
</organism>
<gene>
    <name evidence="1" type="ORF">AA0535_0590</name>
</gene>
<reference evidence="1" key="1">
    <citation type="submission" date="2013-04" db="EMBL/GenBank/DDBJ databases">
        <title>The genome sequencing project of 58 acetic acid bacteria.</title>
        <authorList>
            <person name="Okamoto-Kainuma A."/>
            <person name="Ishikawa M."/>
            <person name="Umino S."/>
            <person name="Koizumi Y."/>
            <person name="Shiwa Y."/>
            <person name="Yoshikawa H."/>
            <person name="Matsutani M."/>
            <person name="Matsushita K."/>
        </authorList>
    </citation>
    <scope>NUCLEOTIDE SEQUENCE</scope>
    <source>
        <strain evidence="1">NRIC 0535</strain>
    </source>
</reference>
<dbReference type="Proteomes" id="UP001062776">
    <property type="component" value="Unassembled WGS sequence"/>
</dbReference>
<protein>
    <submittedName>
        <fullName evidence="1">Uncharacterized protein</fullName>
    </submittedName>
</protein>
<dbReference type="InterPro" id="IPR030972">
    <property type="entry name" value="UrcA_uranyl"/>
</dbReference>
<comment type="caution">
    <text evidence="1">The sequence shown here is derived from an EMBL/GenBank/DDBJ whole genome shotgun (WGS) entry which is preliminary data.</text>
</comment>
<evidence type="ECO:0000313" key="1">
    <source>
        <dbReference type="EMBL" id="GBQ84779.1"/>
    </source>
</evidence>
<name>A0ABQ0PYJ0_9PROT</name>
<dbReference type="NCBIfam" id="TIGR04433">
    <property type="entry name" value="UrcA_uranyl"/>
    <property type="match status" value="1"/>
</dbReference>
<accession>A0ABQ0PYJ0</accession>
<keyword evidence="2" id="KW-1185">Reference proteome</keyword>